<dbReference type="FunFam" id="3.40.50.300:FF:000251">
    <property type="entry name" value="ABC transporter B family member 19"/>
    <property type="match status" value="1"/>
</dbReference>
<keyword evidence="9 13" id="KW-1133">Transmembrane helix</keyword>
<evidence type="ECO:0000256" key="9">
    <source>
        <dbReference type="ARBA" id="ARBA00022989"/>
    </source>
</evidence>
<proteinExistence type="inferred from homology"/>
<dbReference type="Gene3D" id="3.40.50.300">
    <property type="entry name" value="P-loop containing nucleotide triphosphate hydrolases"/>
    <property type="match status" value="2"/>
</dbReference>
<feature type="transmembrane region" description="Helical" evidence="13">
    <location>
        <begin position="80"/>
        <end position="104"/>
    </location>
</feature>
<evidence type="ECO:0000256" key="12">
    <source>
        <dbReference type="SAM" id="MobiDB-lite"/>
    </source>
</evidence>
<dbReference type="SUPFAM" id="SSF90123">
    <property type="entry name" value="ABC transporter transmembrane region"/>
    <property type="match status" value="2"/>
</dbReference>
<keyword evidence="10 13" id="KW-0472">Membrane</keyword>
<feature type="transmembrane region" description="Helical" evidence="13">
    <location>
        <begin position="983"/>
        <end position="1005"/>
    </location>
</feature>
<keyword evidence="8" id="KW-0067">ATP-binding</keyword>
<dbReference type="SUPFAM" id="SSF52540">
    <property type="entry name" value="P-loop containing nucleoside triphosphate hydrolases"/>
    <property type="match status" value="2"/>
</dbReference>
<evidence type="ECO:0000256" key="2">
    <source>
        <dbReference type="ARBA" id="ARBA00007577"/>
    </source>
</evidence>
<keyword evidence="4" id="KW-0150">Chloroplast</keyword>
<accession>A0A9D4U8W7</accession>
<keyword evidence="5 13" id="KW-0812">Transmembrane</keyword>
<dbReference type="GO" id="GO:0015421">
    <property type="term" value="F:ABC-type oligopeptide transporter activity"/>
    <property type="evidence" value="ECO:0007669"/>
    <property type="project" value="TreeGrafter"/>
</dbReference>
<feature type="compositionally biased region" description="Polar residues" evidence="12">
    <location>
        <begin position="650"/>
        <end position="659"/>
    </location>
</feature>
<evidence type="ECO:0000256" key="7">
    <source>
        <dbReference type="ARBA" id="ARBA00022741"/>
    </source>
</evidence>
<dbReference type="PROSITE" id="PS50893">
    <property type="entry name" value="ABC_TRANSPORTER_2"/>
    <property type="match status" value="2"/>
</dbReference>
<feature type="transmembrane region" description="Helical" evidence="13">
    <location>
        <begin position="852"/>
        <end position="878"/>
    </location>
</feature>
<dbReference type="GO" id="GO:0005524">
    <property type="term" value="F:ATP binding"/>
    <property type="evidence" value="ECO:0007669"/>
    <property type="project" value="UniProtKB-KW"/>
</dbReference>
<dbReference type="OrthoDB" id="6500128at2759"/>
<evidence type="ECO:0000313" key="17">
    <source>
        <dbReference type="Proteomes" id="UP000886520"/>
    </source>
</evidence>
<dbReference type="Pfam" id="PF00664">
    <property type="entry name" value="ABC_membrane"/>
    <property type="match status" value="2"/>
</dbReference>
<feature type="transmembrane region" description="Helical" evidence="13">
    <location>
        <begin position="236"/>
        <end position="254"/>
    </location>
</feature>
<keyword evidence="17" id="KW-1185">Reference proteome</keyword>
<comment type="similarity">
    <text evidence="2">Belongs to the ABC transporter superfamily. ABCB family. Multidrug resistance exporter (TC 3.A.1.201) subfamily.</text>
</comment>
<evidence type="ECO:0000256" key="4">
    <source>
        <dbReference type="ARBA" id="ARBA00022528"/>
    </source>
</evidence>
<dbReference type="Gene3D" id="1.20.1560.10">
    <property type="entry name" value="ABC transporter type 1, transmembrane domain"/>
    <property type="match status" value="1"/>
</dbReference>
<evidence type="ECO:0000256" key="5">
    <source>
        <dbReference type="ARBA" id="ARBA00022692"/>
    </source>
</evidence>
<feature type="transmembrane region" description="Helical" evidence="13">
    <location>
        <begin position="764"/>
        <end position="783"/>
    </location>
</feature>
<feature type="transmembrane region" description="Helical" evidence="13">
    <location>
        <begin position="721"/>
        <end position="752"/>
    </location>
</feature>
<sequence>MSLGSHSIPINEDSSLQVRYPEPINENSLNPMKGCTDRIESDIDEFERANLKQEDGGSGNAETRSISFFKLFNYADSLDWFLMLIGALGAAAHGAAVPVFFIFFGKLIDTLGSPPTNLADLSHEAAKYSIEFIYLSIAAMISGWVEVSCWMYTGERQSGRIRVQYLKAMLDQDVGFFDTEISTGEIVVGISSDTILVQEAIGEKTGNFIHYMSRFLAGFGVGFSSVWQLSLVTLSVVPLIAMAGGLYAYVLVGLTNKSQEAYVKAGEISEQVMSQIRTVYAFGGEKSAVIAYTNALKSTLELGKKGGSAKGLGMGVTYCLLFGAWALLLWYSGKLVRDGVTNGGQAFTTILNVIISGLSLGQVAPDLTAFGKAKVAGFTLMEMISRTSRVDRNECGGTKLSTVDGHIELKHVFFSYPSRPKTCIFQDFSLDIPAGKIVAIVGGSGSGKSTVISLVERFYDPIKGEVLLDGHNLKHLQLRWLRDQLALVNQEPALFATTLRENILYGKDDATLDDIIGAAKISGADTFIKMLPNGYETQVGERGVQLSGGQKQRIAIARAMIKNPTILLLDEATSALDAESEKSVQEALDRVMMGRTTVVVAHRLSTIGNADFIAVVQDGRVVEYGTHAELMSKAHGAYSSLVKLQEAAAHQTSEGASMNHQKRGSHGSLSQRSFSFQSSAPSEQNLFPFQLKDTSLGEASNTHSLQKPFLGRLLKMNSQDWPYGLLGALGAITAGAETPLFAFAITQCLVAFYSPDEDYMKNEISKIALIFCGTGVVTIFIYWGEHYFFGIVGERLTMRVREMMFSAILRNEIGWFDKNNSNLLAARLSSDGTLVKAAIADRISTLLQNLGLVLTAFIIAFWLEWRIALVIVATYPALIASHISENLFLKGFGGDLSGAYARANMVAGEAVGNIRTIVAFCAEEKVVELFNRELATPQKQALLRGQIAGIGYGVAQFLMYSAYGLGLWYSSTLIAKGEVNFGAVMKCFMVLIITALGIAETLALAPDIVKGSHALSSVFEILDRETEINPDDPEGEDVKEIRGAIELKHVDFSYPSRPGIVIFKDFNLKVHPGRSIALVGASGSGKSTVVGLIARFYDPLVGQVLIDGKDIRRLNLKSLRQHTGLVQQEPALFSTSIYENIRYGKENATEGEIIEAAKAANAHDYVCALMNGYETEVGERGVQLSGGQKQRIAIARAVLRDPAILLLDEATSALDAESEKLVQEALDRLMMRRTTVLVAHRLSTIKNANKIAVLQDGIIVEQGTHSELMAKSGAYFELVSLQQNSN</sequence>
<feature type="region of interest" description="Disordered" evidence="12">
    <location>
        <begin position="649"/>
        <end position="674"/>
    </location>
</feature>
<dbReference type="GO" id="GO:0005743">
    <property type="term" value="C:mitochondrial inner membrane"/>
    <property type="evidence" value="ECO:0007669"/>
    <property type="project" value="TreeGrafter"/>
</dbReference>
<protein>
    <submittedName>
        <fullName evidence="16">Uncharacterized protein</fullName>
    </submittedName>
</protein>
<keyword evidence="7" id="KW-0547">Nucleotide-binding</keyword>
<dbReference type="PANTHER" id="PTHR43394">
    <property type="entry name" value="ATP-DEPENDENT PERMEASE MDL1, MITOCHONDRIAL"/>
    <property type="match status" value="1"/>
</dbReference>
<evidence type="ECO:0000256" key="6">
    <source>
        <dbReference type="ARBA" id="ARBA00022737"/>
    </source>
</evidence>
<feature type="transmembrane region" description="Helical" evidence="13">
    <location>
        <begin position="941"/>
        <end position="963"/>
    </location>
</feature>
<dbReference type="InterPro" id="IPR017871">
    <property type="entry name" value="ABC_transporter-like_CS"/>
</dbReference>
<keyword evidence="4" id="KW-0934">Plastid</keyword>
<evidence type="ECO:0000256" key="13">
    <source>
        <dbReference type="SAM" id="Phobius"/>
    </source>
</evidence>
<organism evidence="16 17">
    <name type="scientific">Adiantum capillus-veneris</name>
    <name type="common">Maidenhair fern</name>
    <dbReference type="NCBI Taxonomy" id="13818"/>
    <lineage>
        <taxon>Eukaryota</taxon>
        <taxon>Viridiplantae</taxon>
        <taxon>Streptophyta</taxon>
        <taxon>Embryophyta</taxon>
        <taxon>Tracheophyta</taxon>
        <taxon>Polypodiopsida</taxon>
        <taxon>Polypodiidae</taxon>
        <taxon>Polypodiales</taxon>
        <taxon>Pteridineae</taxon>
        <taxon>Pteridaceae</taxon>
        <taxon>Vittarioideae</taxon>
        <taxon>Adiantum</taxon>
    </lineage>
</organism>
<dbReference type="GO" id="GO:0016887">
    <property type="term" value="F:ATP hydrolysis activity"/>
    <property type="evidence" value="ECO:0007669"/>
    <property type="project" value="InterPro"/>
</dbReference>
<dbReference type="GO" id="GO:0005886">
    <property type="term" value="C:plasma membrane"/>
    <property type="evidence" value="ECO:0007669"/>
    <property type="project" value="UniProtKB-SubCell"/>
</dbReference>
<dbReference type="Pfam" id="PF00005">
    <property type="entry name" value="ABC_tran"/>
    <property type="match status" value="2"/>
</dbReference>
<evidence type="ECO:0000256" key="1">
    <source>
        <dbReference type="ARBA" id="ARBA00004651"/>
    </source>
</evidence>
<dbReference type="InterPro" id="IPR003593">
    <property type="entry name" value="AAA+_ATPase"/>
</dbReference>
<feature type="domain" description="ABC transporter" evidence="14">
    <location>
        <begin position="1045"/>
        <end position="1281"/>
    </location>
</feature>
<dbReference type="GO" id="GO:0090374">
    <property type="term" value="P:oligopeptide export from mitochondrion"/>
    <property type="evidence" value="ECO:0007669"/>
    <property type="project" value="TreeGrafter"/>
</dbReference>
<dbReference type="InterPro" id="IPR003439">
    <property type="entry name" value="ABC_transporter-like_ATP-bd"/>
</dbReference>
<dbReference type="EMBL" id="JABFUD020000021">
    <property type="protein sequence ID" value="KAI5063452.1"/>
    <property type="molecule type" value="Genomic_DNA"/>
</dbReference>
<evidence type="ECO:0000256" key="10">
    <source>
        <dbReference type="ARBA" id="ARBA00023136"/>
    </source>
</evidence>
<evidence type="ECO:0000259" key="14">
    <source>
        <dbReference type="PROSITE" id="PS50893"/>
    </source>
</evidence>
<evidence type="ECO:0000259" key="15">
    <source>
        <dbReference type="PROSITE" id="PS50929"/>
    </source>
</evidence>
<name>A0A9D4U8W7_ADICA</name>
<dbReference type="InterPro" id="IPR011527">
    <property type="entry name" value="ABC1_TM_dom"/>
</dbReference>
<keyword evidence="3" id="KW-0813">Transport</keyword>
<dbReference type="CDD" id="cd03249">
    <property type="entry name" value="ABC_MTABC3_MDL1_MDL2"/>
    <property type="match status" value="2"/>
</dbReference>
<dbReference type="InterPro" id="IPR036640">
    <property type="entry name" value="ABC1_TM_sf"/>
</dbReference>
<keyword evidence="6" id="KW-0677">Repeat</keyword>
<dbReference type="SMART" id="SM00382">
    <property type="entry name" value="AAA"/>
    <property type="match status" value="2"/>
</dbReference>
<comment type="subcellular location">
    <subcellularLocation>
        <location evidence="1">Cell membrane</location>
        <topology evidence="1">Multi-pass membrane protein</topology>
    </subcellularLocation>
</comment>
<evidence type="ECO:0000256" key="11">
    <source>
        <dbReference type="ARBA" id="ARBA00023180"/>
    </source>
</evidence>
<dbReference type="InterPro" id="IPR039421">
    <property type="entry name" value="Type_1_exporter"/>
</dbReference>
<evidence type="ECO:0000313" key="16">
    <source>
        <dbReference type="EMBL" id="KAI5063452.1"/>
    </source>
</evidence>
<gene>
    <name evidence="16" type="ORF">GOP47_0021999</name>
</gene>
<comment type="caution">
    <text evidence="16">The sequence shown here is derived from an EMBL/GenBank/DDBJ whole genome shotgun (WGS) entry which is preliminary data.</text>
</comment>
<feature type="transmembrane region" description="Helical" evidence="13">
    <location>
        <begin position="132"/>
        <end position="152"/>
    </location>
</feature>
<feature type="domain" description="ABC transmembrane type-1" evidence="15">
    <location>
        <begin position="724"/>
        <end position="1010"/>
    </location>
</feature>
<dbReference type="PANTHER" id="PTHR43394:SF11">
    <property type="entry name" value="ATP-BINDING CASSETTE TRANSPORTER"/>
    <property type="match status" value="1"/>
</dbReference>
<evidence type="ECO:0000256" key="3">
    <source>
        <dbReference type="ARBA" id="ARBA00022448"/>
    </source>
</evidence>
<dbReference type="CDD" id="cd18578">
    <property type="entry name" value="ABC_6TM_Pgp_ABCB1_D2_like"/>
    <property type="match status" value="1"/>
</dbReference>
<feature type="domain" description="ABC transmembrane type-1" evidence="15">
    <location>
        <begin position="84"/>
        <end position="372"/>
    </location>
</feature>
<dbReference type="FunFam" id="3.40.50.300:FF:000066">
    <property type="entry name" value="ABC transporter B family member 1"/>
    <property type="match status" value="1"/>
</dbReference>
<feature type="domain" description="ABC transporter" evidence="14">
    <location>
        <begin position="407"/>
        <end position="643"/>
    </location>
</feature>
<reference evidence="16" key="1">
    <citation type="submission" date="2021-01" db="EMBL/GenBank/DDBJ databases">
        <title>Adiantum capillus-veneris genome.</title>
        <authorList>
            <person name="Fang Y."/>
            <person name="Liao Q."/>
        </authorList>
    </citation>
    <scope>NUCLEOTIDE SEQUENCE</scope>
    <source>
        <strain evidence="16">H3</strain>
        <tissue evidence="16">Leaf</tissue>
    </source>
</reference>
<feature type="transmembrane region" description="Helical" evidence="13">
    <location>
        <begin position="312"/>
        <end position="331"/>
    </location>
</feature>
<dbReference type="CDD" id="cd18577">
    <property type="entry name" value="ABC_6TM_Pgp_ABCB1_D1_like"/>
    <property type="match status" value="1"/>
</dbReference>
<dbReference type="Proteomes" id="UP000886520">
    <property type="component" value="Chromosome 21"/>
</dbReference>
<dbReference type="PROSITE" id="PS50929">
    <property type="entry name" value="ABC_TM1F"/>
    <property type="match status" value="2"/>
</dbReference>
<dbReference type="InterPro" id="IPR027417">
    <property type="entry name" value="P-loop_NTPase"/>
</dbReference>
<dbReference type="PROSITE" id="PS00211">
    <property type="entry name" value="ABC_TRANSPORTER_1"/>
    <property type="match status" value="2"/>
</dbReference>
<evidence type="ECO:0000256" key="8">
    <source>
        <dbReference type="ARBA" id="ARBA00022840"/>
    </source>
</evidence>
<keyword evidence="11" id="KW-0325">Glycoprotein</keyword>